<dbReference type="PATRIC" id="fig|1461581.3.peg.2205"/>
<evidence type="ECO:0000256" key="12">
    <source>
        <dbReference type="ARBA" id="ARBA00022801"/>
    </source>
</evidence>
<dbReference type="NCBIfam" id="NF000594">
    <property type="entry name" value="PRK00015.1-1"/>
    <property type="match status" value="1"/>
</dbReference>
<evidence type="ECO:0000256" key="9">
    <source>
        <dbReference type="ARBA" id="ARBA00022722"/>
    </source>
</evidence>
<evidence type="ECO:0000256" key="11">
    <source>
        <dbReference type="ARBA" id="ARBA00022759"/>
    </source>
</evidence>
<dbReference type="GO" id="GO:0005737">
    <property type="term" value="C:cytoplasm"/>
    <property type="evidence" value="ECO:0007669"/>
    <property type="project" value="UniProtKB-SubCell"/>
</dbReference>
<evidence type="ECO:0000256" key="7">
    <source>
        <dbReference type="ARBA" id="ARBA00019179"/>
    </source>
</evidence>
<dbReference type="GO" id="GO:0006298">
    <property type="term" value="P:mismatch repair"/>
    <property type="evidence" value="ECO:0007669"/>
    <property type="project" value="TreeGrafter"/>
</dbReference>
<evidence type="ECO:0000259" key="17">
    <source>
        <dbReference type="PROSITE" id="PS51975"/>
    </source>
</evidence>
<comment type="catalytic activity">
    <reaction evidence="1 14 15 16">
        <text>Endonucleolytic cleavage to 5'-phosphomonoester.</text>
        <dbReference type="EC" id="3.1.26.4"/>
    </reaction>
</comment>
<dbReference type="InterPro" id="IPR022898">
    <property type="entry name" value="RNase_HII"/>
</dbReference>
<dbReference type="NCBIfam" id="NF000596">
    <property type="entry name" value="PRK00015.1-4"/>
    <property type="match status" value="1"/>
</dbReference>
<dbReference type="CDD" id="cd07182">
    <property type="entry name" value="RNase_HII_bacteria_HII_like"/>
    <property type="match status" value="1"/>
</dbReference>
<dbReference type="PANTHER" id="PTHR10954">
    <property type="entry name" value="RIBONUCLEASE H2 SUBUNIT A"/>
    <property type="match status" value="1"/>
</dbReference>
<comment type="similarity">
    <text evidence="5 14 16">Belongs to the RNase HII family.</text>
</comment>
<dbReference type="GO" id="GO:0003723">
    <property type="term" value="F:RNA binding"/>
    <property type="evidence" value="ECO:0007669"/>
    <property type="project" value="UniProtKB-UniRule"/>
</dbReference>
<dbReference type="InterPro" id="IPR012337">
    <property type="entry name" value="RNaseH-like_sf"/>
</dbReference>
<keyword evidence="12 14" id="KW-0378">Hydrolase</keyword>
<dbReference type="Pfam" id="PF01351">
    <property type="entry name" value="RNase_HII"/>
    <property type="match status" value="1"/>
</dbReference>
<feature type="binding site" evidence="14 15">
    <location>
        <position position="22"/>
    </location>
    <ligand>
        <name>a divalent metal cation</name>
        <dbReference type="ChEBI" id="CHEBI:60240"/>
    </ligand>
</feature>
<dbReference type="InterPro" id="IPR001352">
    <property type="entry name" value="RNase_HII/HIII"/>
</dbReference>
<evidence type="ECO:0000256" key="3">
    <source>
        <dbReference type="ARBA" id="ARBA00004065"/>
    </source>
</evidence>
<dbReference type="OrthoDB" id="9803420at2"/>
<keyword evidence="9 14" id="KW-0540">Nuclease</keyword>
<comment type="function">
    <text evidence="3 14 16">Endonuclease that specifically degrades the RNA of RNA-DNA hybrids.</text>
</comment>
<dbReference type="NCBIfam" id="NF000595">
    <property type="entry name" value="PRK00015.1-3"/>
    <property type="match status" value="1"/>
</dbReference>
<dbReference type="GO" id="GO:0043137">
    <property type="term" value="P:DNA replication, removal of RNA primer"/>
    <property type="evidence" value="ECO:0007669"/>
    <property type="project" value="TreeGrafter"/>
</dbReference>
<evidence type="ECO:0000256" key="2">
    <source>
        <dbReference type="ARBA" id="ARBA00001946"/>
    </source>
</evidence>
<reference evidence="18" key="1">
    <citation type="submission" date="2014-07" db="EMBL/GenBank/DDBJ databases">
        <authorList>
            <person name="Urmite Genomes Urmite Genomes"/>
        </authorList>
    </citation>
    <scope>NUCLEOTIDE SEQUENCE</scope>
    <source>
        <strain evidence="18">12M76_air</strain>
    </source>
</reference>
<evidence type="ECO:0000313" key="18">
    <source>
        <dbReference type="EMBL" id="CEA05721.1"/>
    </source>
</evidence>
<evidence type="ECO:0000256" key="15">
    <source>
        <dbReference type="PROSITE-ProRule" id="PRU01319"/>
    </source>
</evidence>
<evidence type="ECO:0000256" key="14">
    <source>
        <dbReference type="HAMAP-Rule" id="MF_00052"/>
    </source>
</evidence>
<comment type="cofactor">
    <cofactor evidence="14 15">
        <name>Mn(2+)</name>
        <dbReference type="ChEBI" id="CHEBI:29035"/>
    </cofactor>
    <cofactor evidence="14 15">
        <name>Mg(2+)</name>
        <dbReference type="ChEBI" id="CHEBI:18420"/>
    </cofactor>
    <text evidence="14 15">Manganese or magnesium. Binds 1 divalent metal ion per monomer in the absence of substrate. May bind a second metal ion after substrate binding.</text>
</comment>
<proteinExistence type="inferred from homology"/>
<keyword evidence="10 14" id="KW-0479">Metal-binding</keyword>
<dbReference type="PANTHER" id="PTHR10954:SF18">
    <property type="entry name" value="RIBONUCLEASE HII"/>
    <property type="match status" value="1"/>
</dbReference>
<keyword evidence="13 14" id="KW-0464">Manganese</keyword>
<evidence type="ECO:0000256" key="4">
    <source>
        <dbReference type="ARBA" id="ARBA00004496"/>
    </source>
</evidence>
<feature type="domain" description="RNase H type-2" evidence="17">
    <location>
        <begin position="15"/>
        <end position="204"/>
    </location>
</feature>
<feature type="binding site" evidence="14 15">
    <location>
        <position position="113"/>
    </location>
    <ligand>
        <name>a divalent metal cation</name>
        <dbReference type="ChEBI" id="CHEBI:60240"/>
    </ligand>
</feature>
<dbReference type="GO" id="GO:0032299">
    <property type="term" value="C:ribonuclease H2 complex"/>
    <property type="evidence" value="ECO:0007669"/>
    <property type="project" value="TreeGrafter"/>
</dbReference>
<protein>
    <recommendedName>
        <fullName evidence="7 14">Ribonuclease HII</fullName>
        <shortName evidence="14">RNase HII</shortName>
        <ecNumber evidence="6 14">3.1.26.4</ecNumber>
    </recommendedName>
</protein>
<sequence length="222" mass="24193">MTQMMMDWTLPPGDELIAGVDEVGRGPLCGAVVTAAVILDPLRPIEGLNDSKKLNQARREELFPLIQERALAWAIGRAEVEEIDRLNILHATMLAMQRAVEGLAVRPDRVLVDGNRCPVLPMPSEPVIQGDARVPAIAAASILAKVTRDREMQELELLYPGYGIGKHKGYPTPEHLSSLKLLGATPVHRRSFAPVREALTAEPVAPVMEDLTEHSSAVVLIP</sequence>
<organism evidence="18">
    <name type="scientific">Pseudomonas saudimassiliensis</name>
    <dbReference type="NCBI Taxonomy" id="1461581"/>
    <lineage>
        <taxon>Bacteria</taxon>
        <taxon>Pseudomonadati</taxon>
        <taxon>Pseudomonadota</taxon>
        <taxon>Gammaproteobacteria</taxon>
        <taxon>Pseudomonadales</taxon>
        <taxon>Pseudomonadaceae</taxon>
        <taxon>Pseudomonas</taxon>
    </lineage>
</organism>
<dbReference type="FunFam" id="3.30.420.10:FF:000006">
    <property type="entry name" value="Ribonuclease HII"/>
    <property type="match status" value="1"/>
</dbReference>
<keyword evidence="8 14" id="KW-0963">Cytoplasm</keyword>
<comment type="cofactor">
    <cofactor evidence="2">
        <name>Mg(2+)</name>
        <dbReference type="ChEBI" id="CHEBI:18420"/>
    </cofactor>
</comment>
<dbReference type="PROSITE" id="PS51975">
    <property type="entry name" value="RNASE_H_2"/>
    <property type="match status" value="1"/>
</dbReference>
<dbReference type="GO" id="GO:0004523">
    <property type="term" value="F:RNA-DNA hybrid ribonuclease activity"/>
    <property type="evidence" value="ECO:0007669"/>
    <property type="project" value="UniProtKB-UniRule"/>
</dbReference>
<feature type="binding site" evidence="14 15">
    <location>
        <position position="21"/>
    </location>
    <ligand>
        <name>a divalent metal cation</name>
        <dbReference type="ChEBI" id="CHEBI:60240"/>
    </ligand>
</feature>
<evidence type="ECO:0000256" key="6">
    <source>
        <dbReference type="ARBA" id="ARBA00012180"/>
    </source>
</evidence>
<dbReference type="InterPro" id="IPR036397">
    <property type="entry name" value="RNaseH_sf"/>
</dbReference>
<dbReference type="EC" id="3.1.26.4" evidence="6 14"/>
<evidence type="ECO:0000256" key="16">
    <source>
        <dbReference type="RuleBase" id="RU003515"/>
    </source>
</evidence>
<dbReference type="AlphaFoldDB" id="A0A078MLW3"/>
<evidence type="ECO:0000256" key="8">
    <source>
        <dbReference type="ARBA" id="ARBA00022490"/>
    </source>
</evidence>
<comment type="subcellular location">
    <subcellularLocation>
        <location evidence="4 14">Cytoplasm</location>
    </subcellularLocation>
</comment>
<gene>
    <name evidence="14" type="primary">rnhB</name>
    <name evidence="18" type="ORF">BN1049_02237</name>
</gene>
<dbReference type="InterPro" id="IPR024567">
    <property type="entry name" value="RNase_HII/HIII_dom"/>
</dbReference>
<accession>A0A078MLW3</accession>
<dbReference type="Gene3D" id="3.30.420.10">
    <property type="entry name" value="Ribonuclease H-like superfamily/Ribonuclease H"/>
    <property type="match status" value="1"/>
</dbReference>
<dbReference type="HAMAP" id="MF_00052_B">
    <property type="entry name" value="RNase_HII_B"/>
    <property type="match status" value="1"/>
</dbReference>
<dbReference type="SUPFAM" id="SSF53098">
    <property type="entry name" value="Ribonuclease H-like"/>
    <property type="match status" value="1"/>
</dbReference>
<dbReference type="EMBL" id="LM997413">
    <property type="protein sequence ID" value="CEA05721.1"/>
    <property type="molecule type" value="Genomic_DNA"/>
</dbReference>
<evidence type="ECO:0000256" key="5">
    <source>
        <dbReference type="ARBA" id="ARBA00007383"/>
    </source>
</evidence>
<name>A0A078MLW3_9PSED</name>
<dbReference type="GO" id="GO:0030145">
    <property type="term" value="F:manganese ion binding"/>
    <property type="evidence" value="ECO:0007669"/>
    <property type="project" value="UniProtKB-UniRule"/>
</dbReference>
<evidence type="ECO:0000256" key="10">
    <source>
        <dbReference type="ARBA" id="ARBA00022723"/>
    </source>
</evidence>
<keyword evidence="11 14" id="KW-0255">Endonuclease</keyword>
<evidence type="ECO:0000256" key="13">
    <source>
        <dbReference type="ARBA" id="ARBA00023211"/>
    </source>
</evidence>
<evidence type="ECO:0000256" key="1">
    <source>
        <dbReference type="ARBA" id="ARBA00000077"/>
    </source>
</evidence>
<dbReference type="EMBL" id="LK391969">
    <property type="protein sequence ID" value="CEF27289.1"/>
    <property type="molecule type" value="Genomic_DNA"/>
</dbReference>